<dbReference type="InterPro" id="IPR017926">
    <property type="entry name" value="GATASE"/>
</dbReference>
<proteinExistence type="predicted"/>
<dbReference type="CDD" id="cd01741">
    <property type="entry name" value="GATase1_1"/>
    <property type="match status" value="1"/>
</dbReference>
<dbReference type="SUPFAM" id="SSF52317">
    <property type="entry name" value="Class I glutamine amidotransferase-like"/>
    <property type="match status" value="1"/>
</dbReference>
<evidence type="ECO:0000313" key="2">
    <source>
        <dbReference type="EMBL" id="CAB4946650.1"/>
    </source>
</evidence>
<dbReference type="InterPro" id="IPR029062">
    <property type="entry name" value="Class_I_gatase-like"/>
</dbReference>
<dbReference type="Pfam" id="PF00117">
    <property type="entry name" value="GATase"/>
    <property type="match status" value="1"/>
</dbReference>
<reference evidence="2" key="1">
    <citation type="submission" date="2020-05" db="EMBL/GenBank/DDBJ databases">
        <authorList>
            <person name="Chiriac C."/>
            <person name="Salcher M."/>
            <person name="Ghai R."/>
            <person name="Kavagutti S V."/>
        </authorList>
    </citation>
    <scope>NUCLEOTIDE SEQUENCE</scope>
</reference>
<name>A0A6J7JSR7_9ZZZZ</name>
<protein>
    <submittedName>
        <fullName evidence="2">Unannotated protein</fullName>
    </submittedName>
</protein>
<dbReference type="EMBL" id="CAFBNF010000126">
    <property type="protein sequence ID" value="CAB4946650.1"/>
    <property type="molecule type" value="Genomic_DNA"/>
</dbReference>
<dbReference type="PROSITE" id="PS51273">
    <property type="entry name" value="GATASE_TYPE_1"/>
    <property type="match status" value="1"/>
</dbReference>
<dbReference type="PANTHER" id="PTHR42695">
    <property type="entry name" value="GLUTAMINE AMIDOTRANSFERASE YLR126C-RELATED"/>
    <property type="match status" value="1"/>
</dbReference>
<evidence type="ECO:0000259" key="1">
    <source>
        <dbReference type="Pfam" id="PF00117"/>
    </source>
</evidence>
<feature type="domain" description="Glutamine amidotransferase" evidence="1">
    <location>
        <begin position="31"/>
        <end position="191"/>
    </location>
</feature>
<accession>A0A6J7JSR7</accession>
<gene>
    <name evidence="2" type="ORF">UFOPK3773_01168</name>
</gene>
<sequence length="250" mass="26635">MTVPNLRVPRVLAVQSDATAPPARGGAWINQRGVEIEVVHAWQGDPLPDSLAGYDGLMVLGGAMGAEDDHVADWLPQLRRLMREAVEADHPVLGLCLGLQLIAAACGGVVALGQTPEFGLGEIELTAAGRADNLMGHLPDRVRVPQFHRDGVPTPPPGAVVLATSALYPVQAIRMGTRVYAVQGHPEIDSGVLADWGSFEEADILEGSGRSLEHAVDELRAAEDELRDSWQPFFEAWAALVIDHAAVSSE</sequence>
<dbReference type="InterPro" id="IPR044992">
    <property type="entry name" value="ChyE-like"/>
</dbReference>
<dbReference type="PANTHER" id="PTHR42695:SF5">
    <property type="entry name" value="GLUTAMINE AMIDOTRANSFERASE YLR126C-RELATED"/>
    <property type="match status" value="1"/>
</dbReference>
<dbReference type="AlphaFoldDB" id="A0A6J7JSR7"/>
<dbReference type="Gene3D" id="3.40.50.880">
    <property type="match status" value="1"/>
</dbReference>
<organism evidence="2">
    <name type="scientific">freshwater metagenome</name>
    <dbReference type="NCBI Taxonomy" id="449393"/>
    <lineage>
        <taxon>unclassified sequences</taxon>
        <taxon>metagenomes</taxon>
        <taxon>ecological metagenomes</taxon>
    </lineage>
</organism>
<dbReference type="GO" id="GO:0005829">
    <property type="term" value="C:cytosol"/>
    <property type="evidence" value="ECO:0007669"/>
    <property type="project" value="TreeGrafter"/>
</dbReference>